<feature type="domain" description="HTH cro/C1-type" evidence="1">
    <location>
        <begin position="18"/>
        <end position="68"/>
    </location>
</feature>
<name>A0ABS6JH65_9BACI</name>
<proteinExistence type="predicted"/>
<reference evidence="2 3" key="1">
    <citation type="submission" date="2021-06" db="EMBL/GenBank/DDBJ databases">
        <title>Bacillus sp. RD4P76, an endophyte from a halophyte.</title>
        <authorList>
            <person name="Sun J.-Q."/>
        </authorList>
    </citation>
    <scope>NUCLEOTIDE SEQUENCE [LARGE SCALE GENOMIC DNA]</scope>
    <source>
        <strain evidence="2 3">CGMCC 1.15917</strain>
    </source>
</reference>
<dbReference type="PROSITE" id="PS50943">
    <property type="entry name" value="HTH_CROC1"/>
    <property type="match status" value="1"/>
</dbReference>
<organism evidence="2 3">
    <name type="scientific">Evansella tamaricis</name>
    <dbReference type="NCBI Taxonomy" id="2069301"/>
    <lineage>
        <taxon>Bacteria</taxon>
        <taxon>Bacillati</taxon>
        <taxon>Bacillota</taxon>
        <taxon>Bacilli</taxon>
        <taxon>Bacillales</taxon>
        <taxon>Bacillaceae</taxon>
        <taxon>Evansella</taxon>
    </lineage>
</organism>
<dbReference type="RefSeq" id="WP_217065684.1">
    <property type="nucleotide sequence ID" value="NZ_JAHQCS010000079.1"/>
</dbReference>
<dbReference type="CDD" id="cd00093">
    <property type="entry name" value="HTH_XRE"/>
    <property type="match status" value="1"/>
</dbReference>
<dbReference type="Pfam" id="PF01381">
    <property type="entry name" value="HTH_3"/>
    <property type="match status" value="1"/>
</dbReference>
<comment type="caution">
    <text evidence="2">The sequence shown here is derived from an EMBL/GenBank/DDBJ whole genome shotgun (WGS) entry which is preliminary data.</text>
</comment>
<protein>
    <submittedName>
        <fullName evidence="2">Helix-turn-helix domain-containing protein</fullName>
    </submittedName>
</protein>
<dbReference type="EMBL" id="JAHQCS010000079">
    <property type="protein sequence ID" value="MBU9711683.1"/>
    <property type="molecule type" value="Genomic_DNA"/>
</dbReference>
<gene>
    <name evidence="2" type="ORF">KS419_08040</name>
</gene>
<evidence type="ECO:0000313" key="2">
    <source>
        <dbReference type="EMBL" id="MBU9711683.1"/>
    </source>
</evidence>
<evidence type="ECO:0000313" key="3">
    <source>
        <dbReference type="Proteomes" id="UP000784880"/>
    </source>
</evidence>
<accession>A0ABS6JH65</accession>
<dbReference type="InterPro" id="IPR001387">
    <property type="entry name" value="Cro/C1-type_HTH"/>
</dbReference>
<sequence length="88" mass="10033">MNKKVYNLITGKVITGRRLHRGLKQHELADKANINRSHLSDVEKGMVNPTLDTVHKLAKGLDTSATSIVREIEEDYNSNFKEIMDKKE</sequence>
<evidence type="ECO:0000259" key="1">
    <source>
        <dbReference type="PROSITE" id="PS50943"/>
    </source>
</evidence>
<dbReference type="Proteomes" id="UP000784880">
    <property type="component" value="Unassembled WGS sequence"/>
</dbReference>
<keyword evidence="3" id="KW-1185">Reference proteome</keyword>
<dbReference type="SMART" id="SM00530">
    <property type="entry name" value="HTH_XRE"/>
    <property type="match status" value="1"/>
</dbReference>